<protein>
    <submittedName>
        <fullName evidence="10">ABC transporter ATP-binding protein</fullName>
    </submittedName>
</protein>
<comment type="similarity">
    <text evidence="2">Belongs to the ABC transporter superfamily.</text>
</comment>
<dbReference type="InterPro" id="IPR050095">
    <property type="entry name" value="ECF_ABC_transporter_ATP-bd"/>
</dbReference>
<dbReference type="InterPro" id="IPR003593">
    <property type="entry name" value="AAA+_ATPase"/>
</dbReference>
<feature type="domain" description="ABC transporter" evidence="9">
    <location>
        <begin position="303"/>
        <end position="525"/>
    </location>
</feature>
<keyword evidence="11" id="KW-1185">Reference proteome</keyword>
<comment type="caution">
    <text evidence="10">The sequence shown here is derived from an EMBL/GenBank/DDBJ whole genome shotgun (WGS) entry which is preliminary data.</text>
</comment>
<organism evidence="10 11">
    <name type="scientific">Camelliibacillus cellulosilyticus</name>
    <dbReference type="NCBI Taxonomy" id="2174486"/>
    <lineage>
        <taxon>Bacteria</taxon>
        <taxon>Bacillati</taxon>
        <taxon>Bacillota</taxon>
        <taxon>Bacilli</taxon>
        <taxon>Bacillales</taxon>
        <taxon>Sporolactobacillaceae</taxon>
        <taxon>Camelliibacillus</taxon>
    </lineage>
</organism>
<dbReference type="Pfam" id="PF00005">
    <property type="entry name" value="ABC_tran"/>
    <property type="match status" value="2"/>
</dbReference>
<dbReference type="PANTHER" id="PTHR43553">
    <property type="entry name" value="HEAVY METAL TRANSPORTER"/>
    <property type="match status" value="1"/>
</dbReference>
<evidence type="ECO:0000256" key="6">
    <source>
        <dbReference type="ARBA" id="ARBA00022840"/>
    </source>
</evidence>
<keyword evidence="8" id="KW-0472">Membrane</keyword>
<keyword evidence="3" id="KW-0813">Transport</keyword>
<keyword evidence="6 10" id="KW-0067">ATP-binding</keyword>
<sequence>MALLEAKQLTFHYPDQETAALVNVSFSVQPGEFIAISGPSGSGKSTLLQLLKPEIAPHGRKRGDIIVQDVQANELKPKQLAALIGMVFQDPENQLVMDSVIEELVFGLENLGCDTATMRKRVAEIVHFFGLEPLLDTRTHQLSGGQQQTVNLASVLMMEPKLLLLDEPTAQLDPVAAKDFLHMLRRMNEELGIAVIIVEHRLEDVWPLADRVMVLDQGQIRHFGRTREVAKAVALEASKRFKDYLPAASALYATFSKHDQQSLPITVKEGREWVAKLDVTQRRRPQSLEDSPFQTQRKKLIDVRHGDFQYERGGKRILNDLNLTVYEGERLAIVGGNGTGKSTLLKIMAGLLHLTRGRVLYEGRAMRKHSPDWIGFLPQNPKLFFLEETIDKEMAAALKHQNKDLREEMLERFGLTHLRGRHPYDLSGGERQKAALACLLLREPRLILIDEPTKGLDPVSKKQFGDLLKRLNASGLTIVLVSHDVEFTARYASRCAMLFRGEVTVTKDPDAFFKGNTFYTTAANRITRGGSVPEVLTVEEATRTWRVHD</sequence>
<dbReference type="PROSITE" id="PS00211">
    <property type="entry name" value="ABC_TRANSPORTER_1"/>
    <property type="match status" value="1"/>
</dbReference>
<dbReference type="PANTHER" id="PTHR43553:SF27">
    <property type="entry name" value="ENERGY-COUPLING FACTOR TRANSPORTER ATP-BINDING PROTEIN ECFA2"/>
    <property type="match status" value="1"/>
</dbReference>
<evidence type="ECO:0000259" key="9">
    <source>
        <dbReference type="PROSITE" id="PS50893"/>
    </source>
</evidence>
<dbReference type="Proteomes" id="UP001596022">
    <property type="component" value="Unassembled WGS sequence"/>
</dbReference>
<keyword evidence="5" id="KW-0547">Nucleotide-binding</keyword>
<dbReference type="EMBL" id="JBHSFW010000001">
    <property type="protein sequence ID" value="MFC4617188.1"/>
    <property type="molecule type" value="Genomic_DNA"/>
</dbReference>
<comment type="subcellular location">
    <subcellularLocation>
        <location evidence="1">Cell membrane</location>
        <topology evidence="1">Peripheral membrane protein</topology>
    </subcellularLocation>
</comment>
<dbReference type="InterPro" id="IPR027417">
    <property type="entry name" value="P-loop_NTPase"/>
</dbReference>
<gene>
    <name evidence="10" type="ORF">ACFO4N_00435</name>
</gene>
<dbReference type="CDD" id="cd03225">
    <property type="entry name" value="ABC_cobalt_CbiO_domain1"/>
    <property type="match status" value="2"/>
</dbReference>
<evidence type="ECO:0000313" key="11">
    <source>
        <dbReference type="Proteomes" id="UP001596022"/>
    </source>
</evidence>
<evidence type="ECO:0000256" key="2">
    <source>
        <dbReference type="ARBA" id="ARBA00005417"/>
    </source>
</evidence>
<dbReference type="SMART" id="SM00382">
    <property type="entry name" value="AAA"/>
    <property type="match status" value="2"/>
</dbReference>
<evidence type="ECO:0000256" key="1">
    <source>
        <dbReference type="ARBA" id="ARBA00004202"/>
    </source>
</evidence>
<keyword evidence="4" id="KW-1003">Cell membrane</keyword>
<reference evidence="11" key="1">
    <citation type="journal article" date="2019" name="Int. J. Syst. Evol. Microbiol.">
        <title>The Global Catalogue of Microorganisms (GCM) 10K type strain sequencing project: providing services to taxonomists for standard genome sequencing and annotation.</title>
        <authorList>
            <consortium name="The Broad Institute Genomics Platform"/>
            <consortium name="The Broad Institute Genome Sequencing Center for Infectious Disease"/>
            <person name="Wu L."/>
            <person name="Ma J."/>
        </authorList>
    </citation>
    <scope>NUCLEOTIDE SEQUENCE [LARGE SCALE GENOMIC DNA]</scope>
    <source>
        <strain evidence="11">CGMCC 1.16306</strain>
    </source>
</reference>
<evidence type="ECO:0000256" key="4">
    <source>
        <dbReference type="ARBA" id="ARBA00022475"/>
    </source>
</evidence>
<dbReference type="GO" id="GO:0005524">
    <property type="term" value="F:ATP binding"/>
    <property type="evidence" value="ECO:0007669"/>
    <property type="project" value="UniProtKB-KW"/>
</dbReference>
<dbReference type="InterPro" id="IPR015856">
    <property type="entry name" value="ABC_transpr_CbiO/EcfA_su"/>
</dbReference>
<dbReference type="SUPFAM" id="SSF52540">
    <property type="entry name" value="P-loop containing nucleoside triphosphate hydrolases"/>
    <property type="match status" value="2"/>
</dbReference>
<proteinExistence type="inferred from homology"/>
<name>A0ABV9GGZ7_9BACL</name>
<evidence type="ECO:0000313" key="10">
    <source>
        <dbReference type="EMBL" id="MFC4617188.1"/>
    </source>
</evidence>
<dbReference type="InterPro" id="IPR017871">
    <property type="entry name" value="ABC_transporter-like_CS"/>
</dbReference>
<evidence type="ECO:0000256" key="7">
    <source>
        <dbReference type="ARBA" id="ARBA00022967"/>
    </source>
</evidence>
<dbReference type="Gene3D" id="3.40.50.300">
    <property type="entry name" value="P-loop containing nucleotide triphosphate hydrolases"/>
    <property type="match status" value="2"/>
</dbReference>
<dbReference type="RefSeq" id="WP_376844247.1">
    <property type="nucleotide sequence ID" value="NZ_JBHSFW010000001.1"/>
</dbReference>
<evidence type="ECO:0000256" key="5">
    <source>
        <dbReference type="ARBA" id="ARBA00022741"/>
    </source>
</evidence>
<dbReference type="InterPro" id="IPR003439">
    <property type="entry name" value="ABC_transporter-like_ATP-bd"/>
</dbReference>
<dbReference type="PROSITE" id="PS50893">
    <property type="entry name" value="ABC_TRANSPORTER_2"/>
    <property type="match status" value="2"/>
</dbReference>
<accession>A0ABV9GGZ7</accession>
<evidence type="ECO:0000256" key="3">
    <source>
        <dbReference type="ARBA" id="ARBA00022448"/>
    </source>
</evidence>
<feature type="domain" description="ABC transporter" evidence="9">
    <location>
        <begin position="4"/>
        <end position="242"/>
    </location>
</feature>
<evidence type="ECO:0000256" key="8">
    <source>
        <dbReference type="ARBA" id="ARBA00023136"/>
    </source>
</evidence>
<keyword evidence="7" id="KW-1278">Translocase</keyword>